<dbReference type="RefSeq" id="WP_203642281.1">
    <property type="nucleotide sequence ID" value="NZ_BOLN01000001.1"/>
</dbReference>
<evidence type="ECO:0000256" key="1">
    <source>
        <dbReference type="SAM" id="SignalP"/>
    </source>
</evidence>
<keyword evidence="1" id="KW-0732">Signal</keyword>
<gene>
    <name evidence="2" type="ORF">ACFQ44_01885</name>
</gene>
<evidence type="ECO:0000313" key="2">
    <source>
        <dbReference type="EMBL" id="MFD1454428.1"/>
    </source>
</evidence>
<protein>
    <submittedName>
        <fullName evidence="2">Uncharacterized protein</fullName>
    </submittedName>
</protein>
<sequence>MKRGVLISVSLLLGALGLGMSLPTSANAATTIPKSMQGTWFYFSGDEDPGLTRVVLKDKTYDIAFGTFSHGKFVKKWNNKQPLKLANQLTVNKTFTTSKQGKKLILKTKMADWGLITYTYSMKKGHLYQHWEKYDGGFKNAYSSATFKYSKLAHPDKYLSDVYKKGLDPRV</sequence>
<proteinExistence type="predicted"/>
<keyword evidence="3" id="KW-1185">Reference proteome</keyword>
<name>A0ABW4D1J4_9LACO</name>
<reference evidence="3" key="1">
    <citation type="journal article" date="2019" name="Int. J. Syst. Evol. Microbiol.">
        <title>The Global Catalogue of Microorganisms (GCM) 10K type strain sequencing project: providing services to taxonomists for standard genome sequencing and annotation.</title>
        <authorList>
            <consortium name="The Broad Institute Genomics Platform"/>
            <consortium name="The Broad Institute Genome Sequencing Center for Infectious Disease"/>
            <person name="Wu L."/>
            <person name="Ma J."/>
        </authorList>
    </citation>
    <scope>NUCLEOTIDE SEQUENCE [LARGE SCALE GENOMIC DNA]</scope>
    <source>
        <strain evidence="3">CCM 8979</strain>
    </source>
</reference>
<organism evidence="2 3">
    <name type="scientific">Levilactobacillus lanxiensis</name>
    <dbReference type="NCBI Taxonomy" id="2799568"/>
    <lineage>
        <taxon>Bacteria</taxon>
        <taxon>Bacillati</taxon>
        <taxon>Bacillota</taxon>
        <taxon>Bacilli</taxon>
        <taxon>Lactobacillales</taxon>
        <taxon>Lactobacillaceae</taxon>
        <taxon>Levilactobacillus</taxon>
    </lineage>
</organism>
<dbReference type="Proteomes" id="UP001597189">
    <property type="component" value="Unassembled WGS sequence"/>
</dbReference>
<evidence type="ECO:0000313" key="3">
    <source>
        <dbReference type="Proteomes" id="UP001597189"/>
    </source>
</evidence>
<accession>A0ABW4D1J4</accession>
<feature type="chain" id="PRO_5046400866" evidence="1">
    <location>
        <begin position="29"/>
        <end position="171"/>
    </location>
</feature>
<dbReference type="EMBL" id="JBHTOD010000001">
    <property type="protein sequence ID" value="MFD1454428.1"/>
    <property type="molecule type" value="Genomic_DNA"/>
</dbReference>
<comment type="caution">
    <text evidence="2">The sequence shown here is derived from an EMBL/GenBank/DDBJ whole genome shotgun (WGS) entry which is preliminary data.</text>
</comment>
<feature type="signal peptide" evidence="1">
    <location>
        <begin position="1"/>
        <end position="28"/>
    </location>
</feature>